<accession>A0A0R3TJF7</accession>
<proteinExistence type="predicted"/>
<evidence type="ECO:0000313" key="4">
    <source>
        <dbReference type="WBParaSite" id="HNAJ_0000720901-mRNA-1"/>
    </source>
</evidence>
<name>A0A0R3TJF7_RODNA</name>
<dbReference type="AlphaFoldDB" id="A0A0R3TJF7"/>
<dbReference type="WBParaSite" id="HNAJ_0000720901-mRNA-1">
    <property type="protein sequence ID" value="HNAJ_0000720901-mRNA-1"/>
    <property type="gene ID" value="HNAJ_0000720901"/>
</dbReference>
<sequence>MDELFIRWLTDEVTQAGLNQSLALLKVSDRLEARRALRLIMVPGPQSSHTPEALPTVPSSLNSPCSSPRPLTPPHFPNAHRQSQSPRTSTLPSFVKYIVSYFHSCIRI</sequence>
<gene>
    <name evidence="2" type="ORF">HNAJ_LOCUS7205</name>
</gene>
<feature type="compositionally biased region" description="Polar residues" evidence="1">
    <location>
        <begin position="80"/>
        <end position="89"/>
    </location>
</feature>
<dbReference type="OrthoDB" id="6153140at2759"/>
<dbReference type="EMBL" id="UZAE01012017">
    <property type="protein sequence ID" value="VDO03065.1"/>
    <property type="molecule type" value="Genomic_DNA"/>
</dbReference>
<evidence type="ECO:0000256" key="1">
    <source>
        <dbReference type="SAM" id="MobiDB-lite"/>
    </source>
</evidence>
<reference evidence="2 3" key="2">
    <citation type="submission" date="2018-11" db="EMBL/GenBank/DDBJ databases">
        <authorList>
            <consortium name="Pathogen Informatics"/>
        </authorList>
    </citation>
    <scope>NUCLEOTIDE SEQUENCE [LARGE SCALE GENOMIC DNA]</scope>
</reference>
<dbReference type="Proteomes" id="UP000278807">
    <property type="component" value="Unassembled WGS sequence"/>
</dbReference>
<organism evidence="4">
    <name type="scientific">Rodentolepis nana</name>
    <name type="common">Dwarf tapeworm</name>
    <name type="synonym">Hymenolepis nana</name>
    <dbReference type="NCBI Taxonomy" id="102285"/>
    <lineage>
        <taxon>Eukaryota</taxon>
        <taxon>Metazoa</taxon>
        <taxon>Spiralia</taxon>
        <taxon>Lophotrochozoa</taxon>
        <taxon>Platyhelminthes</taxon>
        <taxon>Cestoda</taxon>
        <taxon>Eucestoda</taxon>
        <taxon>Cyclophyllidea</taxon>
        <taxon>Hymenolepididae</taxon>
        <taxon>Rodentolepis</taxon>
    </lineage>
</organism>
<evidence type="ECO:0000313" key="2">
    <source>
        <dbReference type="EMBL" id="VDO03065.1"/>
    </source>
</evidence>
<keyword evidence="3" id="KW-1185">Reference proteome</keyword>
<feature type="compositionally biased region" description="Polar residues" evidence="1">
    <location>
        <begin position="57"/>
        <end position="66"/>
    </location>
</feature>
<reference evidence="4" key="1">
    <citation type="submission" date="2017-02" db="UniProtKB">
        <authorList>
            <consortium name="WormBaseParasite"/>
        </authorList>
    </citation>
    <scope>IDENTIFICATION</scope>
</reference>
<evidence type="ECO:0000313" key="3">
    <source>
        <dbReference type="Proteomes" id="UP000278807"/>
    </source>
</evidence>
<protein>
    <submittedName>
        <fullName evidence="4">Death domain-containing protein</fullName>
    </submittedName>
</protein>
<feature type="region of interest" description="Disordered" evidence="1">
    <location>
        <begin position="44"/>
        <end position="89"/>
    </location>
</feature>